<accession>A0AAN8WXV1</accession>
<sequence length="59" mass="6563">MVRVPSRHYVIRNSGEDREFPVSIAYVSLEATKSDLISAGECTIPRLACVLRGDYNGYS</sequence>
<gene>
    <name evidence="1" type="ORF">SK128_013192</name>
</gene>
<keyword evidence="2" id="KW-1185">Reference proteome</keyword>
<reference evidence="1 2" key="1">
    <citation type="submission" date="2023-11" db="EMBL/GenBank/DDBJ databases">
        <title>Halocaridina rubra genome assembly.</title>
        <authorList>
            <person name="Smith C."/>
        </authorList>
    </citation>
    <scope>NUCLEOTIDE SEQUENCE [LARGE SCALE GENOMIC DNA]</scope>
    <source>
        <strain evidence="1">EP-1</strain>
        <tissue evidence="1">Whole</tissue>
    </source>
</reference>
<organism evidence="1 2">
    <name type="scientific">Halocaridina rubra</name>
    <name type="common">Hawaiian red shrimp</name>
    <dbReference type="NCBI Taxonomy" id="373956"/>
    <lineage>
        <taxon>Eukaryota</taxon>
        <taxon>Metazoa</taxon>
        <taxon>Ecdysozoa</taxon>
        <taxon>Arthropoda</taxon>
        <taxon>Crustacea</taxon>
        <taxon>Multicrustacea</taxon>
        <taxon>Malacostraca</taxon>
        <taxon>Eumalacostraca</taxon>
        <taxon>Eucarida</taxon>
        <taxon>Decapoda</taxon>
        <taxon>Pleocyemata</taxon>
        <taxon>Caridea</taxon>
        <taxon>Atyoidea</taxon>
        <taxon>Atyidae</taxon>
        <taxon>Halocaridina</taxon>
    </lineage>
</organism>
<dbReference type="EMBL" id="JAXCGZ010017257">
    <property type="protein sequence ID" value="KAK7068419.1"/>
    <property type="molecule type" value="Genomic_DNA"/>
</dbReference>
<dbReference type="AlphaFoldDB" id="A0AAN8WXV1"/>
<comment type="caution">
    <text evidence="1">The sequence shown here is derived from an EMBL/GenBank/DDBJ whole genome shotgun (WGS) entry which is preliminary data.</text>
</comment>
<proteinExistence type="predicted"/>
<evidence type="ECO:0000313" key="1">
    <source>
        <dbReference type="EMBL" id="KAK7068419.1"/>
    </source>
</evidence>
<evidence type="ECO:0000313" key="2">
    <source>
        <dbReference type="Proteomes" id="UP001381693"/>
    </source>
</evidence>
<dbReference type="Proteomes" id="UP001381693">
    <property type="component" value="Unassembled WGS sequence"/>
</dbReference>
<name>A0AAN8WXV1_HALRR</name>
<protein>
    <submittedName>
        <fullName evidence="1">Uncharacterized protein</fullName>
    </submittedName>
</protein>